<accession>A0A382GVR1</accession>
<keyword evidence="7" id="KW-0869">Chloride channel</keyword>
<evidence type="ECO:0000256" key="3">
    <source>
        <dbReference type="ARBA" id="ARBA00022692"/>
    </source>
</evidence>
<comment type="subcellular location">
    <subcellularLocation>
        <location evidence="1">Membrane</location>
        <topology evidence="1">Multi-pass membrane protein</topology>
    </subcellularLocation>
</comment>
<sequence length="336" mass="36336">MVGEIKKLFDRRQKPPYQAGTNLLLLLVLSVVIGAGVSYSTIGFMQAFDRVVNWVYFDWNDSPSGRYTHKVDPRNKLTLDFRGNNTNNLQSLKQTHWPTSGRCTIVTTREGVRQAPVTGEWEFRDKRVHVAIDNQPIDLQFVGKHLVPIAADANATQLADHLPVAIPNHVIQFNYKQGSFTDVPKWHILVALIGGGLFIGLLYLTFKLPRGHGPADAIIARINNDGIMPIREGISTALVCISSIGLGASVGRYGPAVHLGATLGSGFGQAFNLGRTNTVTFLGCGIASAIATSFNTPIAAVIFTHEAIIGHYSLRAFAPITIAAVAGNAVAIHHGR</sequence>
<keyword evidence="9" id="KW-0407">Ion channel</keyword>
<dbReference type="InterPro" id="IPR014743">
    <property type="entry name" value="Cl-channel_core"/>
</dbReference>
<evidence type="ECO:0000256" key="5">
    <source>
        <dbReference type="ARBA" id="ARBA00023065"/>
    </source>
</evidence>
<name>A0A382GVR1_9ZZZZ</name>
<dbReference type="PANTHER" id="PTHR43427:SF6">
    <property type="entry name" value="CHLORIDE CHANNEL PROTEIN CLC-E"/>
    <property type="match status" value="1"/>
</dbReference>
<evidence type="ECO:0000256" key="7">
    <source>
        <dbReference type="ARBA" id="ARBA00023173"/>
    </source>
</evidence>
<keyword evidence="3 10" id="KW-0812">Transmembrane</keyword>
<feature type="non-terminal residue" evidence="11">
    <location>
        <position position="336"/>
    </location>
</feature>
<reference evidence="11" key="1">
    <citation type="submission" date="2018-05" db="EMBL/GenBank/DDBJ databases">
        <authorList>
            <person name="Lanie J.A."/>
            <person name="Ng W.-L."/>
            <person name="Kazmierczak K.M."/>
            <person name="Andrzejewski T.M."/>
            <person name="Davidsen T.M."/>
            <person name="Wayne K.J."/>
            <person name="Tettelin H."/>
            <person name="Glass J.I."/>
            <person name="Rusch D."/>
            <person name="Podicherti R."/>
            <person name="Tsui H.-C.T."/>
            <person name="Winkler M.E."/>
        </authorList>
    </citation>
    <scope>NUCLEOTIDE SEQUENCE</scope>
</reference>
<dbReference type="SUPFAM" id="SSF81340">
    <property type="entry name" value="Clc chloride channel"/>
    <property type="match status" value="1"/>
</dbReference>
<dbReference type="Gene3D" id="1.10.3080.10">
    <property type="entry name" value="Clc chloride channel"/>
    <property type="match status" value="1"/>
</dbReference>
<keyword evidence="8" id="KW-0868">Chloride</keyword>
<keyword evidence="4 10" id="KW-1133">Transmembrane helix</keyword>
<dbReference type="PRINTS" id="PR00762">
    <property type="entry name" value="CLCHANNEL"/>
</dbReference>
<dbReference type="PANTHER" id="PTHR43427">
    <property type="entry name" value="CHLORIDE CHANNEL PROTEIN CLC-E"/>
    <property type="match status" value="1"/>
</dbReference>
<dbReference type="CDD" id="cd00400">
    <property type="entry name" value="Voltage_gated_ClC"/>
    <property type="match status" value="1"/>
</dbReference>
<evidence type="ECO:0000256" key="9">
    <source>
        <dbReference type="ARBA" id="ARBA00023303"/>
    </source>
</evidence>
<feature type="transmembrane region" description="Helical" evidence="10">
    <location>
        <begin position="186"/>
        <end position="206"/>
    </location>
</feature>
<dbReference type="InterPro" id="IPR050368">
    <property type="entry name" value="ClC-type_chloride_channel"/>
</dbReference>
<dbReference type="EMBL" id="UINC01057615">
    <property type="protein sequence ID" value="SVB78964.1"/>
    <property type="molecule type" value="Genomic_DNA"/>
</dbReference>
<evidence type="ECO:0000256" key="2">
    <source>
        <dbReference type="ARBA" id="ARBA00022448"/>
    </source>
</evidence>
<evidence type="ECO:0000256" key="6">
    <source>
        <dbReference type="ARBA" id="ARBA00023136"/>
    </source>
</evidence>
<dbReference type="AlphaFoldDB" id="A0A382GVR1"/>
<evidence type="ECO:0000256" key="10">
    <source>
        <dbReference type="SAM" id="Phobius"/>
    </source>
</evidence>
<evidence type="ECO:0000313" key="11">
    <source>
        <dbReference type="EMBL" id="SVB78964.1"/>
    </source>
</evidence>
<evidence type="ECO:0000256" key="4">
    <source>
        <dbReference type="ARBA" id="ARBA00022989"/>
    </source>
</evidence>
<dbReference type="Pfam" id="PF00654">
    <property type="entry name" value="Voltage_CLC"/>
    <property type="match status" value="1"/>
</dbReference>
<proteinExistence type="predicted"/>
<evidence type="ECO:0000256" key="1">
    <source>
        <dbReference type="ARBA" id="ARBA00004141"/>
    </source>
</evidence>
<dbReference type="InterPro" id="IPR001807">
    <property type="entry name" value="ClC"/>
</dbReference>
<organism evidence="11">
    <name type="scientific">marine metagenome</name>
    <dbReference type="NCBI Taxonomy" id="408172"/>
    <lineage>
        <taxon>unclassified sequences</taxon>
        <taxon>metagenomes</taxon>
        <taxon>ecological metagenomes</taxon>
    </lineage>
</organism>
<evidence type="ECO:0000256" key="8">
    <source>
        <dbReference type="ARBA" id="ARBA00023214"/>
    </source>
</evidence>
<dbReference type="GO" id="GO:0005254">
    <property type="term" value="F:chloride channel activity"/>
    <property type="evidence" value="ECO:0007669"/>
    <property type="project" value="UniProtKB-KW"/>
</dbReference>
<gene>
    <name evidence="11" type="ORF">METZ01_LOCUS231818</name>
</gene>
<feature type="transmembrane region" description="Helical" evidence="10">
    <location>
        <begin position="21"/>
        <end position="42"/>
    </location>
</feature>
<keyword evidence="2" id="KW-0813">Transport</keyword>
<keyword evidence="5" id="KW-0406">Ion transport</keyword>
<dbReference type="GO" id="GO:0034707">
    <property type="term" value="C:chloride channel complex"/>
    <property type="evidence" value="ECO:0007669"/>
    <property type="project" value="UniProtKB-KW"/>
</dbReference>
<evidence type="ECO:0008006" key="12">
    <source>
        <dbReference type="Google" id="ProtNLM"/>
    </source>
</evidence>
<protein>
    <recommendedName>
        <fullName evidence="12">Chloride channel protein</fullName>
    </recommendedName>
</protein>
<keyword evidence="6 10" id="KW-0472">Membrane</keyword>